<name>A0A8J2QAE8_9BILA</name>
<dbReference type="Proteomes" id="UP000746747">
    <property type="component" value="Unassembled WGS sequence"/>
</dbReference>
<organism evidence="3 4">
    <name type="scientific">Cercopithifilaria johnstoni</name>
    <dbReference type="NCBI Taxonomy" id="2874296"/>
    <lineage>
        <taxon>Eukaryota</taxon>
        <taxon>Metazoa</taxon>
        <taxon>Ecdysozoa</taxon>
        <taxon>Nematoda</taxon>
        <taxon>Chromadorea</taxon>
        <taxon>Rhabditida</taxon>
        <taxon>Spirurina</taxon>
        <taxon>Spiruromorpha</taxon>
        <taxon>Filarioidea</taxon>
        <taxon>Onchocercidae</taxon>
        <taxon>Cercopithifilaria</taxon>
    </lineage>
</organism>
<dbReference type="SUPFAM" id="SSF50729">
    <property type="entry name" value="PH domain-like"/>
    <property type="match status" value="1"/>
</dbReference>
<feature type="region of interest" description="Disordered" evidence="1">
    <location>
        <begin position="300"/>
        <end position="406"/>
    </location>
</feature>
<keyword evidence="4" id="KW-1185">Reference proteome</keyword>
<feature type="domain" description="PID" evidence="2">
    <location>
        <begin position="45"/>
        <end position="181"/>
    </location>
</feature>
<evidence type="ECO:0000313" key="4">
    <source>
        <dbReference type="Proteomes" id="UP000746747"/>
    </source>
</evidence>
<feature type="region of interest" description="Disordered" evidence="1">
    <location>
        <begin position="1"/>
        <end position="20"/>
    </location>
</feature>
<feature type="compositionally biased region" description="Basic and acidic residues" evidence="1">
    <location>
        <begin position="337"/>
        <end position="371"/>
    </location>
</feature>
<dbReference type="EMBL" id="CAKAEH010001431">
    <property type="protein sequence ID" value="CAG9536181.1"/>
    <property type="molecule type" value="Genomic_DNA"/>
</dbReference>
<proteinExistence type="predicted"/>
<dbReference type="PANTHER" id="PTHR11232:SF2">
    <property type="entry name" value="FI05246P"/>
    <property type="match status" value="1"/>
</dbReference>
<feature type="compositionally biased region" description="Low complexity" evidence="1">
    <location>
        <begin position="317"/>
        <end position="328"/>
    </location>
</feature>
<dbReference type="InterPro" id="IPR011993">
    <property type="entry name" value="PH-like_dom_sf"/>
</dbReference>
<gene>
    <name evidence="3" type="ORF">CJOHNSTONI_LOCUS6129</name>
</gene>
<dbReference type="InterPro" id="IPR051133">
    <property type="entry name" value="Adapter_Engulfment-Domain"/>
</dbReference>
<protein>
    <recommendedName>
        <fullName evidence="2">PID domain-containing protein</fullName>
    </recommendedName>
</protein>
<dbReference type="AlphaFoldDB" id="A0A8J2QAE8"/>
<evidence type="ECO:0000313" key="3">
    <source>
        <dbReference type="EMBL" id="CAG9536181.1"/>
    </source>
</evidence>
<evidence type="ECO:0000259" key="2">
    <source>
        <dbReference type="SMART" id="SM00462"/>
    </source>
</evidence>
<comment type="caution">
    <text evidence="3">The sequence shown here is derived from an EMBL/GenBank/DDBJ whole genome shotgun (WGS) entry which is preliminary data.</text>
</comment>
<sequence length="406" mass="45975">MSLFLTNTPSGSNGSNNVSDKAATNTMQFLTFPFRRRRKHYTINPPDDTYHVVYLGNVLTVIAKGEECLEKPISLIWHAYCSKQRADLPMKLTVTRSGLKAETKQQSVTEYWSHRITYCLAPSNLPRVFCWVYKHEGKKMKPELRCHAALCRKPSDPHRITLTLEHYLRAALQEYRREKLYRQNARLNAITIGQPSVGPKRKLLLQTGSLNFRPPVGRSKSAPRLFAIDEENEYPEEQQEEYSDADSLCCEESPIIGDAYSTNSLESSETAEIPVFGQDFFRGSDGGEQHLMRRLCDKSLEQEEQRNGSSTTSDFTSSLESGPSSNSSDDGVQSTDSENRSWEVCKLPNAEKRPDRETDTISEESGYHDFDDGFNSATTDDDNGGRSSEVHYDDDESQYDEQVTAL</sequence>
<dbReference type="OrthoDB" id="5962185at2759"/>
<dbReference type="Gene3D" id="2.30.29.30">
    <property type="entry name" value="Pleckstrin-homology domain (PH domain)/Phosphotyrosine-binding domain (PTB)"/>
    <property type="match status" value="1"/>
</dbReference>
<accession>A0A8J2QAE8</accession>
<reference evidence="3" key="1">
    <citation type="submission" date="2021-09" db="EMBL/GenBank/DDBJ databases">
        <authorList>
            <consortium name="Pathogen Informatics"/>
        </authorList>
    </citation>
    <scope>NUCLEOTIDE SEQUENCE</scope>
</reference>
<dbReference type="InterPro" id="IPR033930">
    <property type="entry name" value="FAM43A/B_PTB"/>
</dbReference>
<dbReference type="SMART" id="SM00462">
    <property type="entry name" value="PTB"/>
    <property type="match status" value="1"/>
</dbReference>
<dbReference type="CDD" id="cd01214">
    <property type="entry name" value="PTB_FAM43A"/>
    <property type="match status" value="1"/>
</dbReference>
<dbReference type="InterPro" id="IPR006020">
    <property type="entry name" value="PTB/PI_dom"/>
</dbReference>
<dbReference type="Pfam" id="PF14719">
    <property type="entry name" value="PID_2"/>
    <property type="match status" value="1"/>
</dbReference>
<evidence type="ECO:0000256" key="1">
    <source>
        <dbReference type="SAM" id="MobiDB-lite"/>
    </source>
</evidence>
<dbReference type="PANTHER" id="PTHR11232">
    <property type="entry name" value="PHOSPHOTYROSINE INTERACTION DOMAIN-CONTAINING FAMILY MEMBER"/>
    <property type="match status" value="1"/>
</dbReference>
<feature type="compositionally biased region" description="Polar residues" evidence="1">
    <location>
        <begin position="307"/>
        <end position="316"/>
    </location>
</feature>